<evidence type="ECO:0000256" key="6">
    <source>
        <dbReference type="ARBA" id="ARBA00022840"/>
    </source>
</evidence>
<evidence type="ECO:0000313" key="11">
    <source>
        <dbReference type="Proteomes" id="UP000824469"/>
    </source>
</evidence>
<feature type="non-terminal residue" evidence="10">
    <location>
        <position position="115"/>
    </location>
</feature>
<dbReference type="EMBL" id="JAHRHJ020000008">
    <property type="protein sequence ID" value="KAH9303863.1"/>
    <property type="molecule type" value="Genomic_DNA"/>
</dbReference>
<evidence type="ECO:0000256" key="2">
    <source>
        <dbReference type="ARBA" id="ARBA00022527"/>
    </source>
</evidence>
<reference evidence="10 11" key="1">
    <citation type="journal article" date="2021" name="Nat. Plants">
        <title>The Taxus genome provides insights into paclitaxel biosynthesis.</title>
        <authorList>
            <person name="Xiong X."/>
            <person name="Gou J."/>
            <person name="Liao Q."/>
            <person name="Li Y."/>
            <person name="Zhou Q."/>
            <person name="Bi G."/>
            <person name="Li C."/>
            <person name="Du R."/>
            <person name="Wang X."/>
            <person name="Sun T."/>
            <person name="Guo L."/>
            <person name="Liang H."/>
            <person name="Lu P."/>
            <person name="Wu Y."/>
            <person name="Zhang Z."/>
            <person name="Ro D.K."/>
            <person name="Shang Y."/>
            <person name="Huang S."/>
            <person name="Yan J."/>
        </authorList>
    </citation>
    <scope>NUCLEOTIDE SEQUENCE [LARGE SCALE GENOMIC DNA]</scope>
    <source>
        <strain evidence="10">Ta-2019</strain>
    </source>
</reference>
<protein>
    <recommendedName>
        <fullName evidence="1">non-specific serine/threonine protein kinase</fullName>
        <ecNumber evidence="1">2.7.11.1</ecNumber>
    </recommendedName>
</protein>
<evidence type="ECO:0000256" key="3">
    <source>
        <dbReference type="ARBA" id="ARBA00022679"/>
    </source>
</evidence>
<dbReference type="GO" id="GO:0000245">
    <property type="term" value="P:spliceosomal complex assembly"/>
    <property type="evidence" value="ECO:0007669"/>
    <property type="project" value="TreeGrafter"/>
</dbReference>
<keyword evidence="4" id="KW-0547">Nucleotide-binding</keyword>
<keyword evidence="2" id="KW-0723">Serine/threonine-protein kinase</keyword>
<dbReference type="PROSITE" id="PS50011">
    <property type="entry name" value="PROTEIN_KINASE_DOM"/>
    <property type="match status" value="1"/>
</dbReference>
<dbReference type="Pfam" id="PF00069">
    <property type="entry name" value="Pkinase"/>
    <property type="match status" value="1"/>
</dbReference>
<keyword evidence="3" id="KW-0808">Transferase</keyword>
<evidence type="ECO:0000313" key="10">
    <source>
        <dbReference type="EMBL" id="KAH9303863.1"/>
    </source>
</evidence>
<gene>
    <name evidence="10" type="ORF">KI387_008267</name>
</gene>
<feature type="domain" description="Protein kinase" evidence="9">
    <location>
        <begin position="1"/>
        <end position="115"/>
    </location>
</feature>
<comment type="catalytic activity">
    <reaction evidence="8">
        <text>L-seryl-[protein] + ATP = O-phospho-L-seryl-[protein] + ADP + H(+)</text>
        <dbReference type="Rhea" id="RHEA:17989"/>
        <dbReference type="Rhea" id="RHEA-COMP:9863"/>
        <dbReference type="Rhea" id="RHEA-COMP:11604"/>
        <dbReference type="ChEBI" id="CHEBI:15378"/>
        <dbReference type="ChEBI" id="CHEBI:29999"/>
        <dbReference type="ChEBI" id="CHEBI:30616"/>
        <dbReference type="ChEBI" id="CHEBI:83421"/>
        <dbReference type="ChEBI" id="CHEBI:456216"/>
        <dbReference type="EC" id="2.7.11.1"/>
    </reaction>
</comment>
<dbReference type="Gene3D" id="1.10.510.10">
    <property type="entry name" value="Transferase(Phosphotransferase) domain 1"/>
    <property type="match status" value="1"/>
</dbReference>
<dbReference type="InterPro" id="IPR000719">
    <property type="entry name" value="Prot_kinase_dom"/>
</dbReference>
<dbReference type="InterPro" id="IPR011009">
    <property type="entry name" value="Kinase-like_dom_sf"/>
</dbReference>
<proteinExistence type="predicted"/>
<dbReference type="GO" id="GO:0004674">
    <property type="term" value="F:protein serine/threonine kinase activity"/>
    <property type="evidence" value="ECO:0007669"/>
    <property type="project" value="UniProtKB-KW"/>
</dbReference>
<dbReference type="EC" id="2.7.11.1" evidence="1"/>
<organism evidence="10 11">
    <name type="scientific">Taxus chinensis</name>
    <name type="common">Chinese yew</name>
    <name type="synonym">Taxus wallichiana var. chinensis</name>
    <dbReference type="NCBI Taxonomy" id="29808"/>
    <lineage>
        <taxon>Eukaryota</taxon>
        <taxon>Viridiplantae</taxon>
        <taxon>Streptophyta</taxon>
        <taxon>Embryophyta</taxon>
        <taxon>Tracheophyta</taxon>
        <taxon>Spermatophyta</taxon>
        <taxon>Pinopsida</taxon>
        <taxon>Pinidae</taxon>
        <taxon>Conifers II</taxon>
        <taxon>Cupressales</taxon>
        <taxon>Taxaceae</taxon>
        <taxon>Taxus</taxon>
    </lineage>
</organism>
<dbReference type="InterPro" id="IPR051334">
    <property type="entry name" value="SRPK"/>
</dbReference>
<dbReference type="PANTHER" id="PTHR47634:SF9">
    <property type="entry name" value="PROTEIN KINASE DOMAIN-CONTAINING PROTEIN-RELATED"/>
    <property type="match status" value="1"/>
</dbReference>
<evidence type="ECO:0000256" key="8">
    <source>
        <dbReference type="ARBA" id="ARBA00048679"/>
    </source>
</evidence>
<evidence type="ECO:0000256" key="1">
    <source>
        <dbReference type="ARBA" id="ARBA00012513"/>
    </source>
</evidence>
<keyword evidence="5" id="KW-0418">Kinase</keyword>
<dbReference type="AlphaFoldDB" id="A0AA38FI02"/>
<dbReference type="GO" id="GO:0005524">
    <property type="term" value="F:ATP binding"/>
    <property type="evidence" value="ECO:0007669"/>
    <property type="project" value="UniProtKB-KW"/>
</dbReference>
<name>A0AA38FI02_TAXCH</name>
<comment type="caution">
    <text evidence="10">The sequence shown here is derived from an EMBL/GenBank/DDBJ whole genome shotgun (WGS) entry which is preliminary data.</text>
</comment>
<evidence type="ECO:0000256" key="5">
    <source>
        <dbReference type="ARBA" id="ARBA00022777"/>
    </source>
</evidence>
<keyword evidence="6" id="KW-0067">ATP-binding</keyword>
<sequence>MCDSKKIWDNALDDNRKPQKISPSKAEKELDLKCKIADFSSACWTYRQFTGNIQMGNYKCPEVLLQSGYSTSADIWSFACIAFELATGEALFDPQESEGKFDIDQDLLGLMIELL</sequence>
<comment type="catalytic activity">
    <reaction evidence="7">
        <text>L-threonyl-[protein] + ATP = O-phospho-L-threonyl-[protein] + ADP + H(+)</text>
        <dbReference type="Rhea" id="RHEA:46608"/>
        <dbReference type="Rhea" id="RHEA-COMP:11060"/>
        <dbReference type="Rhea" id="RHEA-COMP:11605"/>
        <dbReference type="ChEBI" id="CHEBI:15378"/>
        <dbReference type="ChEBI" id="CHEBI:30013"/>
        <dbReference type="ChEBI" id="CHEBI:30616"/>
        <dbReference type="ChEBI" id="CHEBI:61977"/>
        <dbReference type="ChEBI" id="CHEBI:456216"/>
        <dbReference type="EC" id="2.7.11.1"/>
    </reaction>
</comment>
<dbReference type="PANTHER" id="PTHR47634">
    <property type="entry name" value="PROTEIN KINASE DOMAIN-CONTAINING PROTEIN-RELATED"/>
    <property type="match status" value="1"/>
</dbReference>
<dbReference type="SUPFAM" id="SSF56112">
    <property type="entry name" value="Protein kinase-like (PK-like)"/>
    <property type="match status" value="1"/>
</dbReference>
<dbReference type="GO" id="GO:0050684">
    <property type="term" value="P:regulation of mRNA processing"/>
    <property type="evidence" value="ECO:0007669"/>
    <property type="project" value="TreeGrafter"/>
</dbReference>
<dbReference type="Proteomes" id="UP000824469">
    <property type="component" value="Unassembled WGS sequence"/>
</dbReference>
<evidence type="ECO:0000259" key="9">
    <source>
        <dbReference type="PROSITE" id="PS50011"/>
    </source>
</evidence>
<evidence type="ECO:0000256" key="4">
    <source>
        <dbReference type="ARBA" id="ARBA00022741"/>
    </source>
</evidence>
<keyword evidence="11" id="KW-1185">Reference proteome</keyword>
<evidence type="ECO:0000256" key="7">
    <source>
        <dbReference type="ARBA" id="ARBA00047899"/>
    </source>
</evidence>
<accession>A0AA38FI02</accession>